<name>A0ABR2CR24_9ROSI</name>
<proteinExistence type="predicted"/>
<evidence type="ECO:0000313" key="3">
    <source>
        <dbReference type="Proteomes" id="UP001472677"/>
    </source>
</evidence>
<comment type="caution">
    <text evidence="2">The sequence shown here is derived from an EMBL/GenBank/DDBJ whole genome shotgun (WGS) entry which is preliminary data.</text>
</comment>
<evidence type="ECO:0000256" key="1">
    <source>
        <dbReference type="SAM" id="MobiDB-lite"/>
    </source>
</evidence>
<feature type="region of interest" description="Disordered" evidence="1">
    <location>
        <begin position="39"/>
        <end position="80"/>
    </location>
</feature>
<organism evidence="2 3">
    <name type="scientific">Hibiscus sabdariffa</name>
    <name type="common">roselle</name>
    <dbReference type="NCBI Taxonomy" id="183260"/>
    <lineage>
        <taxon>Eukaryota</taxon>
        <taxon>Viridiplantae</taxon>
        <taxon>Streptophyta</taxon>
        <taxon>Embryophyta</taxon>
        <taxon>Tracheophyta</taxon>
        <taxon>Spermatophyta</taxon>
        <taxon>Magnoliopsida</taxon>
        <taxon>eudicotyledons</taxon>
        <taxon>Gunneridae</taxon>
        <taxon>Pentapetalae</taxon>
        <taxon>rosids</taxon>
        <taxon>malvids</taxon>
        <taxon>Malvales</taxon>
        <taxon>Malvaceae</taxon>
        <taxon>Malvoideae</taxon>
        <taxon>Hibiscus</taxon>
    </lineage>
</organism>
<protein>
    <submittedName>
        <fullName evidence="2">Uncharacterized protein</fullName>
    </submittedName>
</protein>
<accession>A0ABR2CR24</accession>
<reference evidence="2 3" key="1">
    <citation type="journal article" date="2024" name="G3 (Bethesda)">
        <title>Genome assembly of Hibiscus sabdariffa L. provides insights into metabolisms of medicinal natural products.</title>
        <authorList>
            <person name="Kim T."/>
        </authorList>
    </citation>
    <scope>NUCLEOTIDE SEQUENCE [LARGE SCALE GENOMIC DNA]</scope>
    <source>
        <strain evidence="2">TK-2024</strain>
        <tissue evidence="2">Old leaves</tissue>
    </source>
</reference>
<dbReference type="EMBL" id="JBBPBM010000046">
    <property type="protein sequence ID" value="KAK8522038.1"/>
    <property type="molecule type" value="Genomic_DNA"/>
</dbReference>
<gene>
    <name evidence="2" type="ORF">V6N12_066608</name>
</gene>
<feature type="compositionally biased region" description="Polar residues" evidence="1">
    <location>
        <begin position="58"/>
        <end position="80"/>
    </location>
</feature>
<dbReference type="Proteomes" id="UP001472677">
    <property type="component" value="Unassembled WGS sequence"/>
</dbReference>
<sequence length="122" mass="14112">MVGSSDEPAGQTPSLQVEAIIRELKKSFREELEPIHNWLERLEGSQTNTPEEDHAENGSDQTPNQRQNPRQGRVQQVDDNLTNIKVAIPSFQGRTDPTRWNTFSSVIIIRSKRRFAWQRWNS</sequence>
<keyword evidence="3" id="KW-1185">Reference proteome</keyword>
<evidence type="ECO:0000313" key="2">
    <source>
        <dbReference type="EMBL" id="KAK8522038.1"/>
    </source>
</evidence>